<evidence type="ECO:0000313" key="19">
    <source>
        <dbReference type="EMBL" id="EDM74354.1"/>
    </source>
</evidence>
<name>A6GIE3_9BACT</name>
<keyword evidence="8 15" id="KW-0489">Methyltransferase</keyword>
<feature type="domain" description="tRNA methyltransferase TRMD/TRM10-type" evidence="18">
    <location>
        <begin position="8"/>
        <end position="249"/>
    </location>
</feature>
<comment type="caution">
    <text evidence="19">The sequence shown here is derived from an EMBL/GenBank/DDBJ whole genome shotgun (WGS) entry which is preliminary data.</text>
</comment>
<evidence type="ECO:0000256" key="11">
    <source>
        <dbReference type="ARBA" id="ARBA00022694"/>
    </source>
</evidence>
<dbReference type="NCBIfam" id="TIGR00088">
    <property type="entry name" value="trmD"/>
    <property type="match status" value="1"/>
</dbReference>
<evidence type="ECO:0000256" key="5">
    <source>
        <dbReference type="ARBA" id="ARBA00012807"/>
    </source>
</evidence>
<dbReference type="RefSeq" id="WP_006976479.1">
    <property type="nucleotide sequence ID" value="NZ_ABCS01000135.1"/>
</dbReference>
<evidence type="ECO:0000256" key="16">
    <source>
        <dbReference type="RuleBase" id="RU003464"/>
    </source>
</evidence>
<organism evidence="19 20">
    <name type="scientific">Plesiocystis pacifica SIR-1</name>
    <dbReference type="NCBI Taxonomy" id="391625"/>
    <lineage>
        <taxon>Bacteria</taxon>
        <taxon>Pseudomonadati</taxon>
        <taxon>Myxococcota</taxon>
        <taxon>Polyangia</taxon>
        <taxon>Nannocystales</taxon>
        <taxon>Nannocystaceae</taxon>
        <taxon>Plesiocystis</taxon>
    </lineage>
</organism>
<comment type="subunit">
    <text evidence="4 15 16">Homodimer.</text>
</comment>
<dbReference type="InterPro" id="IPR029028">
    <property type="entry name" value="Alpha/beta_knot_MTases"/>
</dbReference>
<dbReference type="Gene3D" id="3.40.1280.10">
    <property type="match status" value="1"/>
</dbReference>
<dbReference type="GO" id="GO:0052906">
    <property type="term" value="F:tRNA (guanine(37)-N1)-methyltransferase activity"/>
    <property type="evidence" value="ECO:0007669"/>
    <property type="project" value="UniProtKB-UniRule"/>
</dbReference>
<dbReference type="Proteomes" id="UP000005801">
    <property type="component" value="Unassembled WGS sequence"/>
</dbReference>
<keyword evidence="9 15" id="KW-0808">Transferase</keyword>
<evidence type="ECO:0000256" key="6">
    <source>
        <dbReference type="ARBA" id="ARBA00014679"/>
    </source>
</evidence>
<dbReference type="PANTHER" id="PTHR46417">
    <property type="entry name" value="TRNA (GUANINE-N(1)-)-METHYLTRANSFERASE"/>
    <property type="match status" value="1"/>
</dbReference>
<dbReference type="InterPro" id="IPR029026">
    <property type="entry name" value="tRNA_m1G_MTases_N"/>
</dbReference>
<evidence type="ECO:0000256" key="1">
    <source>
        <dbReference type="ARBA" id="ARBA00002634"/>
    </source>
</evidence>
<feature type="compositionally biased region" description="Polar residues" evidence="17">
    <location>
        <begin position="396"/>
        <end position="410"/>
    </location>
</feature>
<evidence type="ECO:0000259" key="18">
    <source>
        <dbReference type="Pfam" id="PF01746"/>
    </source>
</evidence>
<comment type="subcellular location">
    <subcellularLocation>
        <location evidence="2 15 16">Cytoplasm</location>
    </subcellularLocation>
</comment>
<accession>A6GIE3</accession>
<feature type="binding site" evidence="15">
    <location>
        <begin position="138"/>
        <end position="143"/>
    </location>
    <ligand>
        <name>S-adenosyl-L-methionine</name>
        <dbReference type="ChEBI" id="CHEBI:59789"/>
    </ligand>
</feature>
<feature type="binding site" evidence="15">
    <location>
        <position position="118"/>
    </location>
    <ligand>
        <name>S-adenosyl-L-methionine</name>
        <dbReference type="ChEBI" id="CHEBI:59789"/>
    </ligand>
</feature>
<dbReference type="PANTHER" id="PTHR46417:SF1">
    <property type="entry name" value="TRNA (GUANINE-N(1)-)-METHYLTRANSFERASE"/>
    <property type="match status" value="1"/>
</dbReference>
<evidence type="ECO:0000256" key="12">
    <source>
        <dbReference type="ARBA" id="ARBA00029736"/>
    </source>
</evidence>
<keyword evidence="10 15" id="KW-0949">S-adenosyl-L-methionine</keyword>
<keyword evidence="20" id="KW-1185">Reference proteome</keyword>
<dbReference type="eggNOG" id="COG0336">
    <property type="taxonomic scope" value="Bacteria"/>
</dbReference>
<evidence type="ECO:0000256" key="17">
    <source>
        <dbReference type="SAM" id="MobiDB-lite"/>
    </source>
</evidence>
<dbReference type="InterPro" id="IPR016009">
    <property type="entry name" value="tRNA_MeTrfase_TRMD/TRM10"/>
</dbReference>
<dbReference type="STRING" id="391625.PPSIR1_33933"/>
<feature type="region of interest" description="Disordered" evidence="17">
    <location>
        <begin position="393"/>
        <end position="457"/>
    </location>
</feature>
<dbReference type="CDD" id="cd18080">
    <property type="entry name" value="TrmD-like"/>
    <property type="match status" value="1"/>
</dbReference>
<dbReference type="EC" id="2.1.1.228" evidence="5 15"/>
<dbReference type="Pfam" id="PF01746">
    <property type="entry name" value="tRNA_m1G_MT"/>
    <property type="match status" value="1"/>
</dbReference>
<dbReference type="EMBL" id="ABCS01000135">
    <property type="protein sequence ID" value="EDM74354.1"/>
    <property type="molecule type" value="Genomic_DNA"/>
</dbReference>
<evidence type="ECO:0000256" key="15">
    <source>
        <dbReference type="HAMAP-Rule" id="MF_00605"/>
    </source>
</evidence>
<evidence type="ECO:0000256" key="4">
    <source>
        <dbReference type="ARBA" id="ARBA00011738"/>
    </source>
</evidence>
<keyword evidence="7 15" id="KW-0963">Cytoplasm</keyword>
<dbReference type="NCBIfam" id="NF000648">
    <property type="entry name" value="PRK00026.1"/>
    <property type="match status" value="1"/>
</dbReference>
<keyword evidence="11 15" id="KW-0819">tRNA processing</keyword>
<protein>
    <recommendedName>
        <fullName evidence="6 15">tRNA (guanine-N(1)-)-methyltransferase</fullName>
        <ecNumber evidence="5 15">2.1.1.228</ecNumber>
    </recommendedName>
    <alternativeName>
        <fullName evidence="12 15">M1G-methyltransferase</fullName>
    </alternativeName>
    <alternativeName>
        <fullName evidence="13 15">tRNA [GM37] methyltransferase</fullName>
    </alternativeName>
</protein>
<evidence type="ECO:0000313" key="20">
    <source>
        <dbReference type="Proteomes" id="UP000005801"/>
    </source>
</evidence>
<comment type="similarity">
    <text evidence="3 15 16">Belongs to the RNA methyltransferase TrmD family.</text>
</comment>
<dbReference type="InterPro" id="IPR002649">
    <property type="entry name" value="tRNA_m1G_MeTrfase_TrmD"/>
</dbReference>
<comment type="function">
    <text evidence="1 15 16">Specifically methylates guanosine-37 in various tRNAs.</text>
</comment>
<gene>
    <name evidence="15" type="primary">trmD</name>
    <name evidence="19" type="ORF">PPSIR1_33933</name>
</gene>
<evidence type="ECO:0000256" key="14">
    <source>
        <dbReference type="ARBA" id="ARBA00047783"/>
    </source>
</evidence>
<proteinExistence type="inferred from homology"/>
<reference evidence="19 20" key="1">
    <citation type="submission" date="2007-06" db="EMBL/GenBank/DDBJ databases">
        <authorList>
            <person name="Shimkets L."/>
            <person name="Ferriera S."/>
            <person name="Johnson J."/>
            <person name="Kravitz S."/>
            <person name="Beeson K."/>
            <person name="Sutton G."/>
            <person name="Rogers Y.-H."/>
            <person name="Friedman R."/>
            <person name="Frazier M."/>
            <person name="Venter J.C."/>
        </authorList>
    </citation>
    <scope>NUCLEOTIDE SEQUENCE [LARGE SCALE GENOMIC DNA]</scope>
    <source>
        <strain evidence="19 20">SIR-1</strain>
    </source>
</reference>
<sequence length="457" mass="50172">MSEAPRLEFEVFTIFPEIIEAFVGAGLMAKAQERDLVRVHTTNFRDFTSDKHRTVDDTPFGGGAGMVIKPEPVVAALESVEAERGPMHRVLLTPSGPRFDQRAAERLARKPRIALLCGRYEGIDDRVREGWVDECLSIGDFVLNGGEVAAAVLIEAVARLRAGVLGNPDSIAHESFAAPEPELESESELGPASPFLGGQVLEHPHYTRPPSFRDRGVPPVLLAGDHGKIEAWRRRLACLRTWALRPQLRPKPPLPPELPRLLAAPSPERADDRAELEAIAARMGGEFLAVGTGPSELRDLKQIRKSLRRRHESAPWILGVGPAQSPEARLRPRVIVDVLAHERRCAPGPLVFWLGPAEDPRGQPWRQGPDAWLALPDEDVRTNRDQWLAIDPGFESTISPAPKAQSTGFSGSRPWAPSAPLGGRLALKDGLLSRTRGNERAPESPSLLVPPRREVRP</sequence>
<dbReference type="Gene3D" id="1.10.1270.20">
    <property type="entry name" value="tRNA(m1g37)methyltransferase, domain 2"/>
    <property type="match status" value="1"/>
</dbReference>
<dbReference type="OrthoDB" id="9807416at2"/>
<dbReference type="SUPFAM" id="SSF75217">
    <property type="entry name" value="alpha/beta knot"/>
    <property type="match status" value="1"/>
</dbReference>
<evidence type="ECO:0000256" key="7">
    <source>
        <dbReference type="ARBA" id="ARBA00022490"/>
    </source>
</evidence>
<dbReference type="InterPro" id="IPR023148">
    <property type="entry name" value="tRNA_m1G_MeTrfase_C_sf"/>
</dbReference>
<comment type="catalytic activity">
    <reaction evidence="14 15 16">
        <text>guanosine(37) in tRNA + S-adenosyl-L-methionine = N(1)-methylguanosine(37) in tRNA + S-adenosyl-L-homocysteine + H(+)</text>
        <dbReference type="Rhea" id="RHEA:36899"/>
        <dbReference type="Rhea" id="RHEA-COMP:10145"/>
        <dbReference type="Rhea" id="RHEA-COMP:10147"/>
        <dbReference type="ChEBI" id="CHEBI:15378"/>
        <dbReference type="ChEBI" id="CHEBI:57856"/>
        <dbReference type="ChEBI" id="CHEBI:59789"/>
        <dbReference type="ChEBI" id="CHEBI:73542"/>
        <dbReference type="ChEBI" id="CHEBI:74269"/>
        <dbReference type="EC" id="2.1.1.228"/>
    </reaction>
</comment>
<dbReference type="FunFam" id="3.40.1280.10:FF:000001">
    <property type="entry name" value="tRNA (guanine-N(1)-)-methyltransferase"/>
    <property type="match status" value="1"/>
</dbReference>
<evidence type="ECO:0000256" key="2">
    <source>
        <dbReference type="ARBA" id="ARBA00004496"/>
    </source>
</evidence>
<evidence type="ECO:0000256" key="9">
    <source>
        <dbReference type="ARBA" id="ARBA00022679"/>
    </source>
</evidence>
<evidence type="ECO:0000256" key="10">
    <source>
        <dbReference type="ARBA" id="ARBA00022691"/>
    </source>
</evidence>
<evidence type="ECO:0000256" key="13">
    <source>
        <dbReference type="ARBA" id="ARBA00033392"/>
    </source>
</evidence>
<evidence type="ECO:0000256" key="8">
    <source>
        <dbReference type="ARBA" id="ARBA00022603"/>
    </source>
</evidence>
<dbReference type="GO" id="GO:0005829">
    <property type="term" value="C:cytosol"/>
    <property type="evidence" value="ECO:0007669"/>
    <property type="project" value="TreeGrafter"/>
</dbReference>
<dbReference type="GO" id="GO:0002939">
    <property type="term" value="P:tRNA N1-guanine methylation"/>
    <property type="evidence" value="ECO:0007669"/>
    <property type="project" value="TreeGrafter"/>
</dbReference>
<evidence type="ECO:0000256" key="3">
    <source>
        <dbReference type="ARBA" id="ARBA00007630"/>
    </source>
</evidence>
<dbReference type="HAMAP" id="MF_00605">
    <property type="entry name" value="TrmD"/>
    <property type="match status" value="1"/>
</dbReference>
<dbReference type="AlphaFoldDB" id="A6GIE3"/>